<proteinExistence type="predicted"/>
<protein>
    <submittedName>
        <fullName evidence="1">Uncharacterized protein</fullName>
    </submittedName>
</protein>
<evidence type="ECO:0000313" key="2">
    <source>
        <dbReference type="Proteomes" id="UP001162480"/>
    </source>
</evidence>
<dbReference type="Proteomes" id="UP001162480">
    <property type="component" value="Chromosome 8"/>
</dbReference>
<accession>A0AA36B3A7</accession>
<evidence type="ECO:0000313" key="1">
    <source>
        <dbReference type="EMBL" id="CAI9727143.1"/>
    </source>
</evidence>
<dbReference type="AlphaFoldDB" id="A0AA36B3A7"/>
<gene>
    <name evidence="1" type="ORF">OCTVUL_1B003575</name>
</gene>
<name>A0AA36B3A7_OCTVU</name>
<dbReference type="EMBL" id="OX597821">
    <property type="protein sequence ID" value="CAI9727143.1"/>
    <property type="molecule type" value="Genomic_DNA"/>
</dbReference>
<keyword evidence="2" id="KW-1185">Reference proteome</keyword>
<sequence>MGTGTRIAPVYIVTNTVNVVDVIADVVAAGVVIDGAVAAAGAVGVGEGRSAIGNTIAVAGYGGVATTARSVISWDYTGASTRAAAAVVSVVADIFGVGTGSVTAATIGPI</sequence>
<reference evidence="1" key="1">
    <citation type="submission" date="2023-08" db="EMBL/GenBank/DDBJ databases">
        <authorList>
            <person name="Alioto T."/>
            <person name="Alioto T."/>
            <person name="Gomez Garrido J."/>
        </authorList>
    </citation>
    <scope>NUCLEOTIDE SEQUENCE</scope>
</reference>
<organism evidence="1 2">
    <name type="scientific">Octopus vulgaris</name>
    <name type="common">Common octopus</name>
    <dbReference type="NCBI Taxonomy" id="6645"/>
    <lineage>
        <taxon>Eukaryota</taxon>
        <taxon>Metazoa</taxon>
        <taxon>Spiralia</taxon>
        <taxon>Lophotrochozoa</taxon>
        <taxon>Mollusca</taxon>
        <taxon>Cephalopoda</taxon>
        <taxon>Coleoidea</taxon>
        <taxon>Octopodiformes</taxon>
        <taxon>Octopoda</taxon>
        <taxon>Incirrata</taxon>
        <taxon>Octopodidae</taxon>
        <taxon>Octopus</taxon>
    </lineage>
</organism>